<gene>
    <name evidence="3" type="ORF">OS493_005212</name>
</gene>
<evidence type="ECO:0000313" key="3">
    <source>
        <dbReference type="EMBL" id="KAJ7374859.1"/>
    </source>
</evidence>
<dbReference type="EC" id="5.6.2.3" evidence="1"/>
<comment type="similarity">
    <text evidence="1">Belongs to the helicase family.</text>
</comment>
<feature type="domain" description="DNA helicase Pif1-like DEAD-box helicase" evidence="2">
    <location>
        <begin position="6"/>
        <end position="124"/>
    </location>
</feature>
<keyword evidence="1" id="KW-0378">Hydrolase</keyword>
<accession>A0A9W9Z7K1</accession>
<keyword evidence="4" id="KW-1185">Reference proteome</keyword>
<comment type="cofactor">
    <cofactor evidence="1">
        <name>Mg(2+)</name>
        <dbReference type="ChEBI" id="CHEBI:18420"/>
    </cofactor>
</comment>
<dbReference type="EMBL" id="MU826827">
    <property type="protein sequence ID" value="KAJ7374859.1"/>
    <property type="molecule type" value="Genomic_DNA"/>
</dbReference>
<comment type="caution">
    <text evidence="3">The sequence shown here is derived from an EMBL/GenBank/DDBJ whole genome shotgun (WGS) entry which is preliminary data.</text>
</comment>
<proteinExistence type="inferred from homology"/>
<dbReference type="GO" id="GO:0006310">
    <property type="term" value="P:DNA recombination"/>
    <property type="evidence" value="ECO:0007669"/>
    <property type="project" value="UniProtKB-KW"/>
</dbReference>
<dbReference type="GO" id="GO:0016787">
    <property type="term" value="F:hydrolase activity"/>
    <property type="evidence" value="ECO:0007669"/>
    <property type="project" value="UniProtKB-KW"/>
</dbReference>
<keyword evidence="1" id="KW-0067">ATP-binding</keyword>
<keyword evidence="1" id="KW-0233">DNA recombination</keyword>
<evidence type="ECO:0000313" key="4">
    <source>
        <dbReference type="Proteomes" id="UP001163046"/>
    </source>
</evidence>
<sequence>MSINSLTPEQAEILEFAKSGHNLLITGQAGAGKSTVVNSIRKDCQQRGLKVAVVCSSGIACKVYEDGAAATVHSFYGLGAADIPSKQLIHRAVGDSGLCKKLTSVDVLIWDEASMSSARMIELVNALHLNY</sequence>
<dbReference type="Gene3D" id="3.40.50.300">
    <property type="entry name" value="P-loop containing nucleotide triphosphate hydrolases"/>
    <property type="match status" value="1"/>
</dbReference>
<dbReference type="SUPFAM" id="SSF52540">
    <property type="entry name" value="P-loop containing nucleoside triphosphate hydrolases"/>
    <property type="match status" value="1"/>
</dbReference>
<dbReference type="GO" id="GO:0000723">
    <property type="term" value="P:telomere maintenance"/>
    <property type="evidence" value="ECO:0007669"/>
    <property type="project" value="InterPro"/>
</dbReference>
<dbReference type="GO" id="GO:0006281">
    <property type="term" value="P:DNA repair"/>
    <property type="evidence" value="ECO:0007669"/>
    <property type="project" value="UniProtKB-KW"/>
</dbReference>
<reference evidence="3" key="1">
    <citation type="submission" date="2023-01" db="EMBL/GenBank/DDBJ databases">
        <title>Genome assembly of the deep-sea coral Lophelia pertusa.</title>
        <authorList>
            <person name="Herrera S."/>
            <person name="Cordes E."/>
        </authorList>
    </citation>
    <scope>NUCLEOTIDE SEQUENCE</scope>
    <source>
        <strain evidence="3">USNM1676648</strain>
        <tissue evidence="3">Polyp</tissue>
    </source>
</reference>
<dbReference type="AlphaFoldDB" id="A0A9W9Z7K1"/>
<dbReference type="InterPro" id="IPR010285">
    <property type="entry name" value="DNA_helicase_pif1-like_DEAD"/>
</dbReference>
<dbReference type="InterPro" id="IPR027417">
    <property type="entry name" value="P-loop_NTPase"/>
</dbReference>
<keyword evidence="1" id="KW-0347">Helicase</keyword>
<evidence type="ECO:0000259" key="2">
    <source>
        <dbReference type="Pfam" id="PF05970"/>
    </source>
</evidence>
<dbReference type="Proteomes" id="UP001163046">
    <property type="component" value="Unassembled WGS sequence"/>
</dbReference>
<protein>
    <recommendedName>
        <fullName evidence="1">ATP-dependent DNA helicase</fullName>
        <ecNumber evidence="1">5.6.2.3</ecNumber>
    </recommendedName>
</protein>
<comment type="catalytic activity">
    <reaction evidence="1">
        <text>ATP + H2O = ADP + phosphate + H(+)</text>
        <dbReference type="Rhea" id="RHEA:13065"/>
        <dbReference type="ChEBI" id="CHEBI:15377"/>
        <dbReference type="ChEBI" id="CHEBI:15378"/>
        <dbReference type="ChEBI" id="CHEBI:30616"/>
        <dbReference type="ChEBI" id="CHEBI:43474"/>
        <dbReference type="ChEBI" id="CHEBI:456216"/>
        <dbReference type="EC" id="5.6.2.3"/>
    </reaction>
</comment>
<dbReference type="OrthoDB" id="5988805at2759"/>
<dbReference type="GO" id="GO:0043139">
    <property type="term" value="F:5'-3' DNA helicase activity"/>
    <property type="evidence" value="ECO:0007669"/>
    <property type="project" value="UniProtKB-EC"/>
</dbReference>
<dbReference type="Pfam" id="PF05970">
    <property type="entry name" value="PIF1"/>
    <property type="match status" value="1"/>
</dbReference>
<keyword evidence="1" id="KW-0227">DNA damage</keyword>
<keyword evidence="1" id="KW-0234">DNA repair</keyword>
<name>A0A9W9Z7K1_9CNID</name>
<keyword evidence="1" id="KW-0547">Nucleotide-binding</keyword>
<organism evidence="3 4">
    <name type="scientific">Desmophyllum pertusum</name>
    <dbReference type="NCBI Taxonomy" id="174260"/>
    <lineage>
        <taxon>Eukaryota</taxon>
        <taxon>Metazoa</taxon>
        <taxon>Cnidaria</taxon>
        <taxon>Anthozoa</taxon>
        <taxon>Hexacorallia</taxon>
        <taxon>Scleractinia</taxon>
        <taxon>Caryophylliina</taxon>
        <taxon>Caryophylliidae</taxon>
        <taxon>Desmophyllum</taxon>
    </lineage>
</organism>
<dbReference type="GO" id="GO:0005524">
    <property type="term" value="F:ATP binding"/>
    <property type="evidence" value="ECO:0007669"/>
    <property type="project" value="UniProtKB-KW"/>
</dbReference>
<evidence type="ECO:0000256" key="1">
    <source>
        <dbReference type="RuleBase" id="RU363044"/>
    </source>
</evidence>